<name>A0ABP8G123_9BACT</name>
<keyword evidence="2" id="KW-1185">Reference proteome</keyword>
<proteinExistence type="predicted"/>
<reference evidence="2" key="1">
    <citation type="journal article" date="2019" name="Int. J. Syst. Evol. Microbiol.">
        <title>The Global Catalogue of Microorganisms (GCM) 10K type strain sequencing project: providing services to taxonomists for standard genome sequencing and annotation.</title>
        <authorList>
            <consortium name="The Broad Institute Genomics Platform"/>
            <consortium name="The Broad Institute Genome Sequencing Center for Infectious Disease"/>
            <person name="Wu L."/>
            <person name="Ma J."/>
        </authorList>
    </citation>
    <scope>NUCLEOTIDE SEQUENCE [LARGE SCALE GENOMIC DNA]</scope>
    <source>
        <strain evidence="2">JCM 17664</strain>
    </source>
</reference>
<evidence type="ECO:0000313" key="2">
    <source>
        <dbReference type="Proteomes" id="UP001501207"/>
    </source>
</evidence>
<gene>
    <name evidence="1" type="ORF">GCM10023143_26030</name>
</gene>
<evidence type="ECO:0000313" key="1">
    <source>
        <dbReference type="EMBL" id="GAA4314942.1"/>
    </source>
</evidence>
<dbReference type="Proteomes" id="UP001501207">
    <property type="component" value="Unassembled WGS sequence"/>
</dbReference>
<dbReference type="EMBL" id="BAABFN010000006">
    <property type="protein sequence ID" value="GAA4314942.1"/>
    <property type="molecule type" value="Genomic_DNA"/>
</dbReference>
<organism evidence="1 2">
    <name type="scientific">Compostibacter hankyongensis</name>
    <dbReference type="NCBI Taxonomy" id="1007089"/>
    <lineage>
        <taxon>Bacteria</taxon>
        <taxon>Pseudomonadati</taxon>
        <taxon>Bacteroidota</taxon>
        <taxon>Chitinophagia</taxon>
        <taxon>Chitinophagales</taxon>
        <taxon>Chitinophagaceae</taxon>
        <taxon>Compostibacter</taxon>
    </lineage>
</organism>
<dbReference type="Pfam" id="PF13618">
    <property type="entry name" value="Gluconate_2-dh3"/>
    <property type="match status" value="1"/>
</dbReference>
<accession>A0ABP8G123</accession>
<dbReference type="InterPro" id="IPR027056">
    <property type="entry name" value="Gluconate_2DH_su3"/>
</dbReference>
<comment type="caution">
    <text evidence="1">The sequence shown here is derived from an EMBL/GenBank/DDBJ whole genome shotgun (WGS) entry which is preliminary data.</text>
</comment>
<dbReference type="RefSeq" id="WP_344980005.1">
    <property type="nucleotide sequence ID" value="NZ_BAABFN010000006.1"/>
</dbReference>
<protein>
    <submittedName>
        <fullName evidence="1">Gluconate 2-dehydrogenase subunit 3 family protein</fullName>
    </submittedName>
</protein>
<sequence length="189" mass="21146">MDRRDAVKRVAILMGGALSASTLSVMLDSCSQAPKKGSGTQFTEDEKSMVDRMSDIIIPKTDTPGAKEAGVPAFIVMMMQECYPEKDQQQFHDGLAAFDSRCRKQYKKSFLELSPEKQTEALTQLDKDVLGKNKGQFKDLAFYRRLKELTLLGFFTSKPGATETLRYVQVPGHYDGCVDYHKGDKAWAT</sequence>